<organism evidence="1 2">
    <name type="scientific">Helicobacter typhlonius</name>
    <dbReference type="NCBI Taxonomy" id="76936"/>
    <lineage>
        <taxon>Bacteria</taxon>
        <taxon>Pseudomonadati</taxon>
        <taxon>Campylobacterota</taxon>
        <taxon>Epsilonproteobacteria</taxon>
        <taxon>Campylobacterales</taxon>
        <taxon>Helicobacteraceae</taxon>
        <taxon>Helicobacter</taxon>
    </lineage>
</organism>
<dbReference type="KEGG" id="hty:BN2458_PEG0747"/>
<accession>A0A0S4PUC4</accession>
<evidence type="ECO:0000313" key="1">
    <source>
        <dbReference type="EMBL" id="CUU39633.1"/>
    </source>
</evidence>
<dbReference type="GeneID" id="78152355"/>
<evidence type="ECO:0000313" key="2">
    <source>
        <dbReference type="Proteomes" id="UP000064525"/>
    </source>
</evidence>
<dbReference type="PATRIC" id="fig|76936.10.peg.730"/>
<sequence>MVENKNIYKGLECHCNEFEIIPIDRRDLGIAGDVACGAIRSKV</sequence>
<dbReference type="Proteomes" id="UP000064525">
    <property type="component" value="Chromosome I"/>
</dbReference>
<dbReference type="AlphaFoldDB" id="A0A0S4PUC4"/>
<protein>
    <submittedName>
        <fullName evidence="1">Uncharacterized protein</fullName>
    </submittedName>
</protein>
<gene>
    <name evidence="1" type="ORF">BN2458_PEG0747</name>
</gene>
<proteinExistence type="predicted"/>
<reference evidence="2" key="1">
    <citation type="submission" date="2015-11" db="EMBL/GenBank/DDBJ databases">
        <authorList>
            <person name="Anvar S.Y."/>
        </authorList>
    </citation>
    <scope>NUCLEOTIDE SEQUENCE [LARGE SCALE GENOMIC DNA]</scope>
</reference>
<dbReference type="RefSeq" id="WP_268902971.1">
    <property type="nucleotide sequence ID" value="NZ_CAOOBK010000032.1"/>
</dbReference>
<name>A0A0S4PUC4_9HELI</name>
<dbReference type="EMBL" id="LN907858">
    <property type="protein sequence ID" value="CUU39633.1"/>
    <property type="molecule type" value="Genomic_DNA"/>
</dbReference>